<proteinExistence type="predicted"/>
<gene>
    <name evidence="1" type="ORF">QFC20_002524</name>
</gene>
<dbReference type="EMBL" id="JASBWS010000018">
    <property type="protein sequence ID" value="KAJ9111551.1"/>
    <property type="molecule type" value="Genomic_DNA"/>
</dbReference>
<sequence>MAGPHLYPAPPEIAGIPTEAELDALPRFNTWESLKDTIGNESPRPLFSTPSLVCLSEICSSLGSAQPWCFSELGELGRGKEFQARYDQWMKGIKEQYGTTENYLIKARLPWKSAPKSNGAVQETHDGANGNSTQEYLNFKVGQELDPDLYAVLPNDWPYNVPKDVEHVVVWSKPTHAVFTSYDRQLPIFHPALVKDDPEKWARIQQDGFAGFTGNPETQPLPVTSFAGKEYSSLQETGEWGWCTEGGREVGKMVTTLFPVEEFECIWFVNPPRLQSVRSLSHFHVFARTK</sequence>
<protein>
    <submittedName>
        <fullName evidence="1">Uncharacterized protein</fullName>
    </submittedName>
</protein>
<evidence type="ECO:0000313" key="2">
    <source>
        <dbReference type="Proteomes" id="UP001230649"/>
    </source>
</evidence>
<keyword evidence="2" id="KW-1185">Reference proteome</keyword>
<dbReference type="Proteomes" id="UP001230649">
    <property type="component" value="Unassembled WGS sequence"/>
</dbReference>
<reference evidence="1" key="1">
    <citation type="submission" date="2023-04" db="EMBL/GenBank/DDBJ databases">
        <title>Draft Genome sequencing of Naganishia species isolated from polar environments using Oxford Nanopore Technology.</title>
        <authorList>
            <person name="Leo P."/>
            <person name="Venkateswaran K."/>
        </authorList>
    </citation>
    <scope>NUCLEOTIDE SEQUENCE</scope>
    <source>
        <strain evidence="1">MNA-CCFEE 5262</strain>
    </source>
</reference>
<organism evidence="1 2">
    <name type="scientific">Naganishia adeliensis</name>
    <dbReference type="NCBI Taxonomy" id="92952"/>
    <lineage>
        <taxon>Eukaryota</taxon>
        <taxon>Fungi</taxon>
        <taxon>Dikarya</taxon>
        <taxon>Basidiomycota</taxon>
        <taxon>Agaricomycotina</taxon>
        <taxon>Tremellomycetes</taxon>
        <taxon>Filobasidiales</taxon>
        <taxon>Filobasidiaceae</taxon>
        <taxon>Naganishia</taxon>
    </lineage>
</organism>
<evidence type="ECO:0000313" key="1">
    <source>
        <dbReference type="EMBL" id="KAJ9111551.1"/>
    </source>
</evidence>
<comment type="caution">
    <text evidence="1">The sequence shown here is derived from an EMBL/GenBank/DDBJ whole genome shotgun (WGS) entry which is preliminary data.</text>
</comment>
<accession>A0ACC2WL54</accession>
<name>A0ACC2WL54_9TREE</name>